<evidence type="ECO:0000256" key="1">
    <source>
        <dbReference type="SAM" id="SignalP"/>
    </source>
</evidence>
<evidence type="ECO:0000313" key="2">
    <source>
        <dbReference type="EMBL" id="REG98146.1"/>
    </source>
</evidence>
<feature type="signal peptide" evidence="1">
    <location>
        <begin position="1"/>
        <end position="19"/>
    </location>
</feature>
<dbReference type="OrthoDB" id="996847at2"/>
<accession>A0A3E0ELY5</accession>
<reference evidence="2 3" key="1">
    <citation type="submission" date="2018-08" db="EMBL/GenBank/DDBJ databases">
        <title>Genomic Encyclopedia of Archaeal and Bacterial Type Strains, Phase II (KMG-II): from individual species to whole genera.</title>
        <authorList>
            <person name="Goeker M."/>
        </authorList>
    </citation>
    <scope>NUCLEOTIDE SEQUENCE [LARGE SCALE GENOMIC DNA]</scope>
    <source>
        <strain evidence="2 3">DSM 100880</strain>
    </source>
</reference>
<protein>
    <submittedName>
        <fullName evidence="2">Uncharacterized protein</fullName>
    </submittedName>
</protein>
<dbReference type="RefSeq" id="WP_115813630.1">
    <property type="nucleotide sequence ID" value="NZ_QUNI01000007.1"/>
</dbReference>
<evidence type="ECO:0000313" key="3">
    <source>
        <dbReference type="Proteomes" id="UP000257136"/>
    </source>
</evidence>
<gene>
    <name evidence="2" type="ORF">C8P67_10769</name>
</gene>
<name>A0A3E0ELY5_9FLAO</name>
<proteinExistence type="predicted"/>
<dbReference type="AlphaFoldDB" id="A0A3E0ELY5"/>
<dbReference type="Proteomes" id="UP000257136">
    <property type="component" value="Unassembled WGS sequence"/>
</dbReference>
<dbReference type="EMBL" id="QUNI01000007">
    <property type="protein sequence ID" value="REG98146.1"/>
    <property type="molecule type" value="Genomic_DNA"/>
</dbReference>
<sequence>MKRHLLILVLITVSIQSFSQNIDTDIFNNLTYESQDRLYKSYFKRNIFGDLIFSDNRSNEVTLKKEYIELKYGHLSDNSQEKNDVFINMIYQYRKDKNYKVTYSIDIFNKIVIEDNRNGKIEIGKDFFGNETYNENVDGESKSIERNFNGALEYKANNENAILEKDSFNKWTYKDSFGNELKFSSKTWNRFINNFGTEENIFHYLINEFLHL</sequence>
<organism evidence="2 3">
    <name type="scientific">Flavobacterium aquicola</name>
    <dbReference type="NCBI Taxonomy" id="1682742"/>
    <lineage>
        <taxon>Bacteria</taxon>
        <taxon>Pseudomonadati</taxon>
        <taxon>Bacteroidota</taxon>
        <taxon>Flavobacteriia</taxon>
        <taxon>Flavobacteriales</taxon>
        <taxon>Flavobacteriaceae</taxon>
        <taxon>Flavobacterium</taxon>
    </lineage>
</organism>
<comment type="caution">
    <text evidence="2">The sequence shown here is derived from an EMBL/GenBank/DDBJ whole genome shotgun (WGS) entry which is preliminary data.</text>
</comment>
<feature type="chain" id="PRO_5017672481" evidence="1">
    <location>
        <begin position="20"/>
        <end position="212"/>
    </location>
</feature>
<keyword evidence="1" id="KW-0732">Signal</keyword>
<keyword evidence="3" id="KW-1185">Reference proteome</keyword>